<proteinExistence type="predicted"/>
<sequence length="108" mass="12867">MIYIVSYGMGWDSKEVYITLQDVQNKKYYHISNSDNEEVFKIDSITYNLHSKYYKFIFASIENKNCEALIKYSDHASISGVYMNDVIYEIINEKTIRKCEFKKFDLLD</sequence>
<organism evidence="1 2">
    <name type="scientific">Flavobacterium orientale</name>
    <dbReference type="NCBI Taxonomy" id="1756020"/>
    <lineage>
        <taxon>Bacteria</taxon>
        <taxon>Pseudomonadati</taxon>
        <taxon>Bacteroidota</taxon>
        <taxon>Flavobacteriia</taxon>
        <taxon>Flavobacteriales</taxon>
        <taxon>Flavobacteriaceae</taxon>
        <taxon>Flavobacterium</taxon>
    </lineage>
</organism>
<gene>
    <name evidence="1" type="ORF">GCM10011343_09680</name>
</gene>
<reference evidence="1" key="1">
    <citation type="journal article" date="2014" name="Int. J. Syst. Evol. Microbiol.">
        <title>Complete genome sequence of Corynebacterium casei LMG S-19264T (=DSM 44701T), isolated from a smear-ripened cheese.</title>
        <authorList>
            <consortium name="US DOE Joint Genome Institute (JGI-PGF)"/>
            <person name="Walter F."/>
            <person name="Albersmeier A."/>
            <person name="Kalinowski J."/>
            <person name="Ruckert C."/>
        </authorList>
    </citation>
    <scope>NUCLEOTIDE SEQUENCE</scope>
    <source>
        <strain evidence="1">CGMCC 1.12506</strain>
    </source>
</reference>
<accession>A0A917DA78</accession>
<keyword evidence="2" id="KW-1185">Reference proteome</keyword>
<dbReference type="Proteomes" id="UP000625735">
    <property type="component" value="Unassembled WGS sequence"/>
</dbReference>
<evidence type="ECO:0000313" key="2">
    <source>
        <dbReference type="Proteomes" id="UP000625735"/>
    </source>
</evidence>
<dbReference type="EMBL" id="BMFG01000003">
    <property type="protein sequence ID" value="GGD21292.1"/>
    <property type="molecule type" value="Genomic_DNA"/>
</dbReference>
<reference evidence="1" key="2">
    <citation type="submission" date="2020-09" db="EMBL/GenBank/DDBJ databases">
        <authorList>
            <person name="Sun Q."/>
            <person name="Zhou Y."/>
        </authorList>
    </citation>
    <scope>NUCLEOTIDE SEQUENCE</scope>
    <source>
        <strain evidence="1">CGMCC 1.12506</strain>
    </source>
</reference>
<dbReference type="AlphaFoldDB" id="A0A917DA78"/>
<name>A0A917DA78_9FLAO</name>
<evidence type="ECO:0000313" key="1">
    <source>
        <dbReference type="EMBL" id="GGD21292.1"/>
    </source>
</evidence>
<comment type="caution">
    <text evidence="1">The sequence shown here is derived from an EMBL/GenBank/DDBJ whole genome shotgun (WGS) entry which is preliminary data.</text>
</comment>
<protein>
    <submittedName>
        <fullName evidence="1">Uncharacterized protein</fullName>
    </submittedName>
</protein>